<dbReference type="InterPro" id="IPR036345">
    <property type="entry name" value="ExoRNase_PH_dom2_sf"/>
</dbReference>
<evidence type="ECO:0000256" key="1">
    <source>
        <dbReference type="ARBA" id="ARBA00007404"/>
    </source>
</evidence>
<dbReference type="InterPro" id="IPR004088">
    <property type="entry name" value="KH_dom_type_1"/>
</dbReference>
<dbReference type="AlphaFoldDB" id="A0A0G0K554"/>
<dbReference type="InterPro" id="IPR015848">
    <property type="entry name" value="PNPase_PH_RNA-bd_bac/org-type"/>
</dbReference>
<dbReference type="InterPro" id="IPR027408">
    <property type="entry name" value="PNPase/RNase_PH_dom_sf"/>
</dbReference>
<dbReference type="GO" id="GO:0003723">
    <property type="term" value="F:RNA binding"/>
    <property type="evidence" value="ECO:0007669"/>
    <property type="project" value="UniProtKB-UniRule"/>
</dbReference>
<dbReference type="Pfam" id="PF00013">
    <property type="entry name" value="KH_1"/>
    <property type="match status" value="1"/>
</dbReference>
<dbReference type="Gene3D" id="3.30.1370.10">
    <property type="entry name" value="K Homology domain, type 1"/>
    <property type="match status" value="1"/>
</dbReference>
<dbReference type="InterPro" id="IPR001247">
    <property type="entry name" value="ExoRNase_PH_dom1"/>
</dbReference>
<dbReference type="FunFam" id="3.30.230.70:FF:000001">
    <property type="entry name" value="Polyribonucleotide nucleotidyltransferase"/>
    <property type="match status" value="1"/>
</dbReference>
<dbReference type="PANTHER" id="PTHR11252">
    <property type="entry name" value="POLYRIBONUCLEOTIDE NUCLEOTIDYLTRANSFERASE"/>
    <property type="match status" value="1"/>
</dbReference>
<evidence type="ECO:0000256" key="7">
    <source>
        <dbReference type="ARBA" id="ARBA00022884"/>
    </source>
</evidence>
<dbReference type="Gene3D" id="2.40.50.140">
    <property type="entry name" value="Nucleic acid-binding proteins"/>
    <property type="match status" value="1"/>
</dbReference>
<proteinExistence type="inferred from homology"/>
<dbReference type="InterPro" id="IPR036456">
    <property type="entry name" value="PNPase_PH_RNA-bd_sf"/>
</dbReference>
<dbReference type="PROSITE" id="PS50126">
    <property type="entry name" value="S1"/>
    <property type="match status" value="1"/>
</dbReference>
<evidence type="ECO:0000256" key="8">
    <source>
        <dbReference type="HAMAP-Rule" id="MF_01595"/>
    </source>
</evidence>
<dbReference type="Pfam" id="PF00575">
    <property type="entry name" value="S1"/>
    <property type="match status" value="1"/>
</dbReference>
<dbReference type="GO" id="GO:0005829">
    <property type="term" value="C:cytosol"/>
    <property type="evidence" value="ECO:0007669"/>
    <property type="project" value="TreeGrafter"/>
</dbReference>
<dbReference type="PIRSF" id="PIRSF005499">
    <property type="entry name" value="PNPase"/>
    <property type="match status" value="1"/>
</dbReference>
<dbReference type="InterPro" id="IPR004087">
    <property type="entry name" value="KH_dom"/>
</dbReference>
<dbReference type="EC" id="2.7.7.8" evidence="8"/>
<sequence>MSKKGIMKEEIFTTKFGGRDLIISKGKLAELASGSVTVRYGDTVVLATAVVSAEPREDIDFFPLLVDYEERLYAAGKISGSRFIKREGRPSEAAILTCRLIDRPIRPLFPKGFKNDVQVVITVLSFDSANDPDVISIIAASAALSQSSAPFEGPVAAVRVGQIDGQFVANPPLEDLEKSTLDLVVAGTFDKVLMLEAGALEVDEKTMTDAIKFGLEEMKPALEIQKKIIAGDKQSVEKIEEPEIIKEVKKYLGKKLAQVVYEVDKAKRQEQISAFEKEVLENFEGNYKQIDLKSAFGQVLEKEVREAVIEKEIRPDGRKIDEIREIKIEVGLLPRTHGSGLFSRGQTQVLSIVTLGPPSEEQIIETMEEEGTKRYMHHYNFPPFSTGEVRPMRSVSRREIGHGALAERALLPVLPSREDFPYTIRVVSEVLSSNGSSSMASTCGSTLALMDAGVPIKTPVAGIAMGLMTSEDGKNHSPSGAEFPTKYKILTDIAGIEDFAGDMDFKVTATKAGITAIQLDTKLKGLNVDVLEEALIRARKANDQILEKIAKVIEAPREELSAYAPRIQTVMIPQDKIGEIIGPGGKNIRKIIEDCGGKEIISIDIEDDGTVTIASTDAVMAKKAMDWVAGATKEAKVGEIYEGPVTGIVKDRMRGNEIGMIVQILPNQDGMVHISQIADHRVEKIEDEIKIGQTVKVKVVEIDKERGRVSLSIKDAK</sequence>
<comment type="similarity">
    <text evidence="1 8">Belongs to the polyribonucleotide nucleotidyltransferase family.</text>
</comment>
<dbReference type="GO" id="GO:0004654">
    <property type="term" value="F:polyribonucleotide nucleotidyltransferase activity"/>
    <property type="evidence" value="ECO:0007669"/>
    <property type="project" value="UniProtKB-UniRule"/>
</dbReference>
<dbReference type="HAMAP" id="MF_01595">
    <property type="entry name" value="PNPase"/>
    <property type="match status" value="1"/>
</dbReference>
<dbReference type="NCBIfam" id="NF008805">
    <property type="entry name" value="PRK11824.1"/>
    <property type="match status" value="1"/>
</dbReference>
<dbReference type="InterPro" id="IPR012340">
    <property type="entry name" value="NA-bd_OB-fold"/>
</dbReference>
<dbReference type="SUPFAM" id="SSF46915">
    <property type="entry name" value="Polynucleotide phosphorylase/guanosine pentaphosphate synthase (PNPase/GPSI), domain 3"/>
    <property type="match status" value="1"/>
</dbReference>
<evidence type="ECO:0000256" key="3">
    <source>
        <dbReference type="ARBA" id="ARBA00022679"/>
    </source>
</evidence>
<evidence type="ECO:0000259" key="9">
    <source>
        <dbReference type="PROSITE" id="PS50126"/>
    </source>
</evidence>
<reference evidence="10 11" key="1">
    <citation type="journal article" date="2015" name="Nature">
        <title>rRNA introns, odd ribosomes, and small enigmatic genomes across a large radiation of phyla.</title>
        <authorList>
            <person name="Brown C.T."/>
            <person name="Hug L.A."/>
            <person name="Thomas B.C."/>
            <person name="Sharon I."/>
            <person name="Castelle C.J."/>
            <person name="Singh A."/>
            <person name="Wilkins M.J."/>
            <person name="Williams K.H."/>
            <person name="Banfield J.F."/>
        </authorList>
    </citation>
    <scope>NUCLEOTIDE SEQUENCE [LARGE SCALE GENOMIC DNA]</scope>
</reference>
<dbReference type="SUPFAM" id="SSF54211">
    <property type="entry name" value="Ribosomal protein S5 domain 2-like"/>
    <property type="match status" value="2"/>
</dbReference>
<dbReference type="GO" id="GO:0000175">
    <property type="term" value="F:3'-5'-RNA exonuclease activity"/>
    <property type="evidence" value="ECO:0007669"/>
    <property type="project" value="TreeGrafter"/>
</dbReference>
<comment type="caution">
    <text evidence="10">The sequence shown here is derived from an EMBL/GenBank/DDBJ whole genome shotgun (WGS) entry which is preliminary data.</text>
</comment>
<dbReference type="SUPFAM" id="SSF54791">
    <property type="entry name" value="Eukaryotic type KH-domain (KH-domain type I)"/>
    <property type="match status" value="1"/>
</dbReference>
<dbReference type="Pfam" id="PF03726">
    <property type="entry name" value="PNPase"/>
    <property type="match status" value="1"/>
</dbReference>
<dbReference type="STRING" id="1618336.US94_C0019G0003"/>
<keyword evidence="3 8" id="KW-0808">Transferase</keyword>
<feature type="domain" description="S1 motif" evidence="9">
    <location>
        <begin position="638"/>
        <end position="714"/>
    </location>
</feature>
<keyword evidence="6 8" id="KW-0460">Magnesium</keyword>
<dbReference type="CDD" id="cd02393">
    <property type="entry name" value="KH-I_PNPase"/>
    <property type="match status" value="1"/>
</dbReference>
<gene>
    <name evidence="8" type="primary">pnp</name>
    <name evidence="10" type="ORF">US94_C0019G0003</name>
</gene>
<protein>
    <recommendedName>
        <fullName evidence="8">Polyribonucleotide nucleotidyltransferase</fullName>
        <ecNumber evidence="8">2.7.7.8</ecNumber>
    </recommendedName>
    <alternativeName>
        <fullName evidence="8">Polynucleotide phosphorylase</fullName>
        <shortName evidence="8">PNPase</shortName>
    </alternativeName>
</protein>
<evidence type="ECO:0000256" key="4">
    <source>
        <dbReference type="ARBA" id="ARBA00022695"/>
    </source>
</evidence>
<accession>A0A0G0K554</accession>
<dbReference type="Proteomes" id="UP000034498">
    <property type="component" value="Unassembled WGS sequence"/>
</dbReference>
<dbReference type="SUPFAM" id="SSF50249">
    <property type="entry name" value="Nucleic acid-binding proteins"/>
    <property type="match status" value="1"/>
</dbReference>
<feature type="binding site" evidence="8">
    <location>
        <position position="498"/>
    </location>
    <ligand>
        <name>Mg(2+)</name>
        <dbReference type="ChEBI" id="CHEBI:18420"/>
    </ligand>
</feature>
<dbReference type="InterPro" id="IPR015847">
    <property type="entry name" value="ExoRNase_PH_dom2"/>
</dbReference>
<dbReference type="SMART" id="SM00316">
    <property type="entry name" value="S1"/>
    <property type="match status" value="1"/>
</dbReference>
<dbReference type="PANTHER" id="PTHR11252:SF0">
    <property type="entry name" value="POLYRIBONUCLEOTIDE NUCLEOTIDYLTRANSFERASE 1, MITOCHONDRIAL"/>
    <property type="match status" value="1"/>
</dbReference>
<dbReference type="PROSITE" id="PS50084">
    <property type="entry name" value="KH_TYPE_1"/>
    <property type="match status" value="1"/>
</dbReference>
<dbReference type="Gene3D" id="3.30.230.70">
    <property type="entry name" value="GHMP Kinase, N-terminal domain"/>
    <property type="match status" value="2"/>
</dbReference>
<comment type="subcellular location">
    <subcellularLocation>
        <location evidence="8">Cytoplasm</location>
    </subcellularLocation>
</comment>
<evidence type="ECO:0000313" key="10">
    <source>
        <dbReference type="EMBL" id="KKQ73937.1"/>
    </source>
</evidence>
<dbReference type="SMART" id="SM00322">
    <property type="entry name" value="KH"/>
    <property type="match status" value="1"/>
</dbReference>
<comment type="cofactor">
    <cofactor evidence="8">
        <name>Mg(2+)</name>
        <dbReference type="ChEBI" id="CHEBI:18420"/>
    </cofactor>
</comment>
<dbReference type="SUPFAM" id="SSF55666">
    <property type="entry name" value="Ribonuclease PH domain 2-like"/>
    <property type="match status" value="2"/>
</dbReference>
<dbReference type="GO" id="GO:0006396">
    <property type="term" value="P:RNA processing"/>
    <property type="evidence" value="ECO:0007669"/>
    <property type="project" value="InterPro"/>
</dbReference>
<keyword evidence="4 8" id="KW-0548">Nucleotidyltransferase</keyword>
<dbReference type="InterPro" id="IPR020568">
    <property type="entry name" value="Ribosomal_Su5_D2-typ_SF"/>
</dbReference>
<keyword evidence="5 8" id="KW-0479">Metal-binding</keyword>
<keyword evidence="7 8" id="KW-0694">RNA-binding</keyword>
<dbReference type="InterPro" id="IPR036612">
    <property type="entry name" value="KH_dom_type_1_sf"/>
</dbReference>
<name>A0A0G0K554_9BACT</name>
<dbReference type="GO" id="GO:0000287">
    <property type="term" value="F:magnesium ion binding"/>
    <property type="evidence" value="ECO:0007669"/>
    <property type="project" value="UniProtKB-UniRule"/>
</dbReference>
<dbReference type="FunFam" id="3.30.1370.10:FF:000001">
    <property type="entry name" value="Polyribonucleotide nucleotidyltransferase"/>
    <property type="match status" value="1"/>
</dbReference>
<comment type="catalytic activity">
    <reaction evidence="8">
        <text>RNA(n+1) + phosphate = RNA(n) + a ribonucleoside 5'-diphosphate</text>
        <dbReference type="Rhea" id="RHEA:22096"/>
        <dbReference type="Rhea" id="RHEA-COMP:14527"/>
        <dbReference type="Rhea" id="RHEA-COMP:17342"/>
        <dbReference type="ChEBI" id="CHEBI:43474"/>
        <dbReference type="ChEBI" id="CHEBI:57930"/>
        <dbReference type="ChEBI" id="CHEBI:140395"/>
        <dbReference type="EC" id="2.7.7.8"/>
    </reaction>
</comment>
<dbReference type="InterPro" id="IPR012162">
    <property type="entry name" value="PNPase"/>
</dbReference>
<dbReference type="Pfam" id="PF01138">
    <property type="entry name" value="RNase_PH"/>
    <property type="match status" value="2"/>
</dbReference>
<keyword evidence="2 8" id="KW-0963">Cytoplasm</keyword>
<comment type="function">
    <text evidence="8">Involved in mRNA degradation. Catalyzes the phosphorolysis of single-stranded polyribonucleotides processively in the 3'- to 5'-direction.</text>
</comment>
<dbReference type="EMBL" id="LBUX01000019">
    <property type="protein sequence ID" value="KKQ73937.1"/>
    <property type="molecule type" value="Genomic_DNA"/>
</dbReference>
<dbReference type="PATRIC" id="fig|1618336.3.peg.342"/>
<evidence type="ECO:0000256" key="5">
    <source>
        <dbReference type="ARBA" id="ARBA00022723"/>
    </source>
</evidence>
<organism evidence="10 11">
    <name type="scientific">Berkelbacteria bacterium GW2011_GWB1_38_5</name>
    <dbReference type="NCBI Taxonomy" id="1618336"/>
    <lineage>
        <taxon>Bacteria</taxon>
        <taxon>Candidatus Berkelbacteria</taxon>
    </lineage>
</organism>
<evidence type="ECO:0000313" key="11">
    <source>
        <dbReference type="Proteomes" id="UP000034498"/>
    </source>
</evidence>
<evidence type="ECO:0000256" key="2">
    <source>
        <dbReference type="ARBA" id="ARBA00022490"/>
    </source>
</evidence>
<evidence type="ECO:0000256" key="6">
    <source>
        <dbReference type="ARBA" id="ARBA00022842"/>
    </source>
</evidence>
<dbReference type="GO" id="GO:0006402">
    <property type="term" value="P:mRNA catabolic process"/>
    <property type="evidence" value="ECO:0007669"/>
    <property type="project" value="UniProtKB-UniRule"/>
</dbReference>
<dbReference type="CDD" id="cd11364">
    <property type="entry name" value="RNase_PH_PNPase_2"/>
    <property type="match status" value="1"/>
</dbReference>
<dbReference type="FunFam" id="3.30.230.70:FF:000002">
    <property type="entry name" value="Polyribonucleotide nucleotidyltransferase"/>
    <property type="match status" value="1"/>
</dbReference>
<dbReference type="CDD" id="cd11363">
    <property type="entry name" value="RNase_PH_PNPase_1"/>
    <property type="match status" value="1"/>
</dbReference>
<feature type="binding site" evidence="8">
    <location>
        <position position="504"/>
    </location>
    <ligand>
        <name>Mg(2+)</name>
        <dbReference type="ChEBI" id="CHEBI:18420"/>
    </ligand>
</feature>
<dbReference type="NCBIfam" id="TIGR03591">
    <property type="entry name" value="polynuc_phos"/>
    <property type="match status" value="1"/>
</dbReference>
<dbReference type="Pfam" id="PF03725">
    <property type="entry name" value="RNase_PH_C"/>
    <property type="match status" value="1"/>
</dbReference>
<dbReference type="InterPro" id="IPR003029">
    <property type="entry name" value="S1_domain"/>
</dbReference>